<dbReference type="AlphaFoldDB" id="E4T1Q6"/>
<dbReference type="EMBL" id="CP002345">
    <property type="protein sequence ID" value="ADQ78650.1"/>
    <property type="molecule type" value="Genomic_DNA"/>
</dbReference>
<keyword evidence="1" id="KW-0732">Signal</keyword>
<dbReference type="HOGENOM" id="CLU_629832_0_0_10"/>
<dbReference type="KEGG" id="ppn:Palpr_0491"/>
<dbReference type="STRING" id="694427.Palpr_0491"/>
<evidence type="ECO:0000313" key="2">
    <source>
        <dbReference type="EMBL" id="ADQ78650.1"/>
    </source>
</evidence>
<evidence type="ECO:0000313" key="3">
    <source>
        <dbReference type="Proteomes" id="UP000008718"/>
    </source>
</evidence>
<reference key="1">
    <citation type="submission" date="2010-11" db="EMBL/GenBank/DDBJ databases">
        <title>The complete genome of Paludibacter propionicigenes DSM 17365.</title>
        <authorList>
            <consortium name="US DOE Joint Genome Institute (JGI-PGF)"/>
            <person name="Lucas S."/>
            <person name="Copeland A."/>
            <person name="Lapidus A."/>
            <person name="Bruce D."/>
            <person name="Goodwin L."/>
            <person name="Pitluck S."/>
            <person name="Kyrpides N."/>
            <person name="Mavromatis K."/>
            <person name="Ivanova N."/>
            <person name="Munk A.C."/>
            <person name="Brettin T."/>
            <person name="Detter J.C."/>
            <person name="Han C."/>
            <person name="Tapia R."/>
            <person name="Land M."/>
            <person name="Hauser L."/>
            <person name="Markowitz V."/>
            <person name="Cheng J.-F."/>
            <person name="Hugenholtz P."/>
            <person name="Woyke T."/>
            <person name="Wu D."/>
            <person name="Gronow S."/>
            <person name="Wellnitz S."/>
            <person name="Brambilla E."/>
            <person name="Klenk H.-P."/>
            <person name="Eisen J.A."/>
        </authorList>
    </citation>
    <scope>NUCLEOTIDE SEQUENCE</scope>
    <source>
        <strain>WB4</strain>
    </source>
</reference>
<sequence length="435" mass="47192">MTNKKHFFRAITILLLILGFTSCKSDDVDNSSILTASVPSGAALIVNKNFQTSGAWPSVSKLSIGYSSKTDSCGNDHLASSDAPYTWTETYFNGVNNDTVMITYKDAAVNTGCGLYSGLTASADSITKGYVLFNKKSAQGGAAAPSMILSKMAYVSTVQFTLTASSLNGSGITLYKSTDGVTYTKVATYNPTTTTIGSSFSAAINEVNVYLKFASEDSKNEYYRIHDLKVWSKGVIDGSVLYVDDNFQKWKLKGYVLPVPGVTANKTGTSYVPLAWSSEVEYDTTITYYKGVPVTYMIHDGAINPDCYNHHGDVSLVYGLTTGYLEMPLVKSGYANTNLSSSITISAVPSVSLLEFWIAVTGMSGHYQVYKSVDGGAYTLYKDITVPKYAGIGKYFRFYVNEKNVSFKFTTYTGTGAYTTTPKLFGLKIWSDGKP</sequence>
<dbReference type="OrthoDB" id="9803616at2"/>
<proteinExistence type="predicted"/>
<reference evidence="2 3" key="2">
    <citation type="journal article" date="2011" name="Stand. Genomic Sci.">
        <title>Complete genome sequence of Paludibacter propionicigenes type strain (WB4).</title>
        <authorList>
            <person name="Gronow S."/>
            <person name="Munk C."/>
            <person name="Lapidus A."/>
            <person name="Nolan M."/>
            <person name="Lucas S."/>
            <person name="Hammon N."/>
            <person name="Deshpande S."/>
            <person name="Cheng J.F."/>
            <person name="Tapia R."/>
            <person name="Han C."/>
            <person name="Goodwin L."/>
            <person name="Pitluck S."/>
            <person name="Liolios K."/>
            <person name="Ivanova N."/>
            <person name="Mavromatis K."/>
            <person name="Mikhailova N."/>
            <person name="Pati A."/>
            <person name="Chen A."/>
            <person name="Palaniappan K."/>
            <person name="Land M."/>
            <person name="Hauser L."/>
            <person name="Chang Y.J."/>
            <person name="Jeffries C.D."/>
            <person name="Brambilla E."/>
            <person name="Rohde M."/>
            <person name="Goker M."/>
            <person name="Detter J.C."/>
            <person name="Woyke T."/>
            <person name="Bristow J."/>
            <person name="Eisen J.A."/>
            <person name="Markowitz V."/>
            <person name="Hugenholtz P."/>
            <person name="Kyrpides N.C."/>
            <person name="Klenk H.P."/>
        </authorList>
    </citation>
    <scope>NUCLEOTIDE SEQUENCE [LARGE SCALE GENOMIC DNA]</scope>
    <source>
        <strain evidence="3">DSM 17365 / JCM 13257 / WB4</strain>
    </source>
</reference>
<dbReference type="Proteomes" id="UP000008718">
    <property type="component" value="Chromosome"/>
</dbReference>
<gene>
    <name evidence="2" type="ordered locus">Palpr_0491</name>
</gene>
<organism evidence="2 3">
    <name type="scientific">Paludibacter propionicigenes (strain DSM 17365 / JCM 13257 / WB4)</name>
    <dbReference type="NCBI Taxonomy" id="694427"/>
    <lineage>
        <taxon>Bacteria</taxon>
        <taxon>Pseudomonadati</taxon>
        <taxon>Bacteroidota</taxon>
        <taxon>Bacteroidia</taxon>
        <taxon>Bacteroidales</taxon>
        <taxon>Paludibacteraceae</taxon>
        <taxon>Paludibacter</taxon>
    </lineage>
</organism>
<name>E4T1Q6_PALPW</name>
<feature type="chain" id="PRO_5003189346" evidence="1">
    <location>
        <begin position="26"/>
        <end position="435"/>
    </location>
</feature>
<dbReference type="PROSITE" id="PS51257">
    <property type="entry name" value="PROKAR_LIPOPROTEIN"/>
    <property type="match status" value="1"/>
</dbReference>
<accession>E4T1Q6</accession>
<keyword evidence="3" id="KW-1185">Reference proteome</keyword>
<protein>
    <submittedName>
        <fullName evidence="2">Uncharacterized protein</fullName>
    </submittedName>
</protein>
<evidence type="ECO:0000256" key="1">
    <source>
        <dbReference type="SAM" id="SignalP"/>
    </source>
</evidence>
<feature type="signal peptide" evidence="1">
    <location>
        <begin position="1"/>
        <end position="25"/>
    </location>
</feature>
<dbReference type="RefSeq" id="WP_013444019.1">
    <property type="nucleotide sequence ID" value="NC_014734.1"/>
</dbReference>